<dbReference type="AlphaFoldDB" id="A0A2P2N497"/>
<proteinExistence type="predicted"/>
<sequence length="37" mass="4137">MMVVDSFCIGFLMTKDCFDPILVNPVLQCWDSKLLGG</sequence>
<reference evidence="1" key="1">
    <citation type="submission" date="2018-02" db="EMBL/GenBank/DDBJ databases">
        <title>Rhizophora mucronata_Transcriptome.</title>
        <authorList>
            <person name="Meera S.P."/>
            <person name="Sreeshan A."/>
            <person name="Augustine A."/>
        </authorList>
    </citation>
    <scope>NUCLEOTIDE SEQUENCE</scope>
    <source>
        <tissue evidence="1">Leaf</tissue>
    </source>
</reference>
<evidence type="ECO:0000313" key="1">
    <source>
        <dbReference type="EMBL" id="MBX37289.1"/>
    </source>
</evidence>
<name>A0A2P2N497_RHIMU</name>
<organism evidence="1">
    <name type="scientific">Rhizophora mucronata</name>
    <name type="common">Asiatic mangrove</name>
    <dbReference type="NCBI Taxonomy" id="61149"/>
    <lineage>
        <taxon>Eukaryota</taxon>
        <taxon>Viridiplantae</taxon>
        <taxon>Streptophyta</taxon>
        <taxon>Embryophyta</taxon>
        <taxon>Tracheophyta</taxon>
        <taxon>Spermatophyta</taxon>
        <taxon>Magnoliopsida</taxon>
        <taxon>eudicotyledons</taxon>
        <taxon>Gunneridae</taxon>
        <taxon>Pentapetalae</taxon>
        <taxon>rosids</taxon>
        <taxon>fabids</taxon>
        <taxon>Malpighiales</taxon>
        <taxon>Rhizophoraceae</taxon>
        <taxon>Rhizophora</taxon>
    </lineage>
</organism>
<dbReference type="EMBL" id="GGEC01056805">
    <property type="protein sequence ID" value="MBX37289.1"/>
    <property type="molecule type" value="Transcribed_RNA"/>
</dbReference>
<protein>
    <submittedName>
        <fullName evidence="1">Uncharacterized protein</fullName>
    </submittedName>
</protein>
<accession>A0A2P2N497</accession>